<proteinExistence type="predicted"/>
<accession>A0ABR3SWL4</accession>
<dbReference type="EMBL" id="JAJVDC020000039">
    <property type="protein sequence ID" value="KAL1631731.1"/>
    <property type="molecule type" value="Genomic_DNA"/>
</dbReference>
<dbReference type="PANTHER" id="PTHR47435">
    <property type="entry name" value="KELCH REPEAT PROTEIN (AFU_ORTHOLOGUE AFUA_5G12780)"/>
    <property type="match status" value="1"/>
</dbReference>
<dbReference type="Pfam" id="PF24681">
    <property type="entry name" value="Kelch_KLHDC2_KLHL20_DRC7"/>
    <property type="match status" value="1"/>
</dbReference>
<evidence type="ECO:0000313" key="3">
    <source>
        <dbReference type="EMBL" id="KAL1631731.1"/>
    </source>
</evidence>
<evidence type="ECO:0000256" key="2">
    <source>
        <dbReference type="ARBA" id="ARBA00023004"/>
    </source>
</evidence>
<comment type="caution">
    <text evidence="3">The sequence shown here is derived from an EMBL/GenBank/DDBJ whole genome shotgun (WGS) entry which is preliminary data.</text>
</comment>
<dbReference type="InterPro" id="IPR011043">
    <property type="entry name" value="Gal_Oxase/kelch_b-propeller"/>
</dbReference>
<protein>
    <recommendedName>
        <fullName evidence="5">Kelch repeat protein</fullName>
    </recommendedName>
</protein>
<keyword evidence="1" id="KW-0677">Repeat</keyword>
<keyword evidence="4" id="KW-1185">Reference proteome</keyword>
<gene>
    <name evidence="3" type="ORF">SLS56_004405</name>
</gene>
<organism evidence="3 4">
    <name type="scientific">Neofusicoccum ribis</name>
    <dbReference type="NCBI Taxonomy" id="45134"/>
    <lineage>
        <taxon>Eukaryota</taxon>
        <taxon>Fungi</taxon>
        <taxon>Dikarya</taxon>
        <taxon>Ascomycota</taxon>
        <taxon>Pezizomycotina</taxon>
        <taxon>Dothideomycetes</taxon>
        <taxon>Dothideomycetes incertae sedis</taxon>
        <taxon>Botryosphaeriales</taxon>
        <taxon>Botryosphaeriaceae</taxon>
        <taxon>Neofusicoccum</taxon>
    </lineage>
</organism>
<sequence length="405" mass="45059">MNIERRQSSDPSASNFIRRSKHRSVVLGNFVYIDGGALSQYIDGNNDTDIARDNNQTLFIDMRASWTNRTVQIQTIDKGDAPSLDNPGLWSDGNRTIYLFSGAVSAARNVTPPDIALWKLTIDTSGYGNWSKETPSNSNELDQYTRTNDGLVATSKDTGYVLGGQSSNLTDPNLTMDPNASYAGYPVPGLVSYNWTQRQWTNESATGYTTYGTALLGQMHYVPTFGREGFLFMFGGNALTLAADSQKPQKLDFTNITMYEPTEKRWYSQVTTGDRPSPRTFFCVVGAQGKNNTYEIFIMGGYYDFSDGVLDDIYILSLPGFHWFKVPTTTGSPRCVHTCNVVGKRQMLVIGGIGKPWPAGWEDPDPWVRGLGIFDMAQLSWSSGYDADAAEYESPEIVQEWYRNG</sequence>
<evidence type="ECO:0008006" key="5">
    <source>
        <dbReference type="Google" id="ProtNLM"/>
    </source>
</evidence>
<keyword evidence="2" id="KW-0408">Iron</keyword>
<dbReference type="InterPro" id="IPR015915">
    <property type="entry name" value="Kelch-typ_b-propeller"/>
</dbReference>
<dbReference type="SUPFAM" id="SSF50965">
    <property type="entry name" value="Galactose oxidase, central domain"/>
    <property type="match status" value="1"/>
</dbReference>
<evidence type="ECO:0000313" key="4">
    <source>
        <dbReference type="Proteomes" id="UP001521116"/>
    </source>
</evidence>
<reference evidence="3 4" key="1">
    <citation type="submission" date="2024-02" db="EMBL/GenBank/DDBJ databases">
        <title>De novo assembly and annotation of 12 fungi associated with fruit tree decline syndrome in Ontario, Canada.</title>
        <authorList>
            <person name="Sulman M."/>
            <person name="Ellouze W."/>
            <person name="Ilyukhin E."/>
        </authorList>
    </citation>
    <scope>NUCLEOTIDE SEQUENCE [LARGE SCALE GENOMIC DNA]</scope>
    <source>
        <strain evidence="3 4">M1-105</strain>
    </source>
</reference>
<dbReference type="Proteomes" id="UP001521116">
    <property type="component" value="Unassembled WGS sequence"/>
</dbReference>
<evidence type="ECO:0000256" key="1">
    <source>
        <dbReference type="ARBA" id="ARBA00022737"/>
    </source>
</evidence>
<dbReference type="PANTHER" id="PTHR47435:SF4">
    <property type="entry name" value="KELCH REPEAT PROTEIN (AFU_ORTHOLOGUE AFUA_5G12780)"/>
    <property type="match status" value="1"/>
</dbReference>
<dbReference type="Gene3D" id="2.120.10.80">
    <property type="entry name" value="Kelch-type beta propeller"/>
    <property type="match status" value="1"/>
</dbReference>
<name>A0ABR3SWL4_9PEZI</name>